<reference evidence="1" key="1">
    <citation type="submission" date="2018-02" db="EMBL/GenBank/DDBJ databases">
        <title>Rhizophora mucronata_Transcriptome.</title>
        <authorList>
            <person name="Meera S.P."/>
            <person name="Sreeshan A."/>
            <person name="Augustine A."/>
        </authorList>
    </citation>
    <scope>NUCLEOTIDE SEQUENCE</scope>
    <source>
        <tissue evidence="1">Leaf</tissue>
    </source>
</reference>
<dbReference type="AlphaFoldDB" id="A0A2P2NUF4"/>
<dbReference type="EMBL" id="GGEC01065654">
    <property type="protein sequence ID" value="MBX46138.1"/>
    <property type="molecule type" value="Transcribed_RNA"/>
</dbReference>
<proteinExistence type="predicted"/>
<accession>A0A2P2NUF4</accession>
<name>A0A2P2NUF4_RHIMU</name>
<organism evidence="1">
    <name type="scientific">Rhizophora mucronata</name>
    <name type="common">Asiatic mangrove</name>
    <dbReference type="NCBI Taxonomy" id="61149"/>
    <lineage>
        <taxon>Eukaryota</taxon>
        <taxon>Viridiplantae</taxon>
        <taxon>Streptophyta</taxon>
        <taxon>Embryophyta</taxon>
        <taxon>Tracheophyta</taxon>
        <taxon>Spermatophyta</taxon>
        <taxon>Magnoliopsida</taxon>
        <taxon>eudicotyledons</taxon>
        <taxon>Gunneridae</taxon>
        <taxon>Pentapetalae</taxon>
        <taxon>rosids</taxon>
        <taxon>fabids</taxon>
        <taxon>Malpighiales</taxon>
        <taxon>Rhizophoraceae</taxon>
        <taxon>Rhizophora</taxon>
    </lineage>
</organism>
<protein>
    <submittedName>
        <fullName evidence="1">Uncharacterized protein</fullName>
    </submittedName>
</protein>
<evidence type="ECO:0000313" key="1">
    <source>
        <dbReference type="EMBL" id="MBX46138.1"/>
    </source>
</evidence>
<sequence length="25" mass="2957">MSLLFVYLNLIEVEVKHPIVNIPFK</sequence>